<name>A0A0F9MDY4_9ZZZZ</name>
<organism evidence="1">
    <name type="scientific">marine sediment metagenome</name>
    <dbReference type="NCBI Taxonomy" id="412755"/>
    <lineage>
        <taxon>unclassified sequences</taxon>
        <taxon>metagenomes</taxon>
        <taxon>ecological metagenomes</taxon>
    </lineage>
</organism>
<comment type="caution">
    <text evidence="1">The sequence shown here is derived from an EMBL/GenBank/DDBJ whole genome shotgun (WGS) entry which is preliminary data.</text>
</comment>
<evidence type="ECO:0000313" key="1">
    <source>
        <dbReference type="EMBL" id="KKM74805.1"/>
    </source>
</evidence>
<gene>
    <name evidence="1" type="ORF">LCGC14_1396680</name>
</gene>
<proteinExistence type="predicted"/>
<protein>
    <submittedName>
        <fullName evidence="1">Uncharacterized protein</fullName>
    </submittedName>
</protein>
<reference evidence="1" key="1">
    <citation type="journal article" date="2015" name="Nature">
        <title>Complex archaea that bridge the gap between prokaryotes and eukaryotes.</title>
        <authorList>
            <person name="Spang A."/>
            <person name="Saw J.H."/>
            <person name="Jorgensen S.L."/>
            <person name="Zaremba-Niedzwiedzka K."/>
            <person name="Martijn J."/>
            <person name="Lind A.E."/>
            <person name="van Eijk R."/>
            <person name="Schleper C."/>
            <person name="Guy L."/>
            <person name="Ettema T.J."/>
        </authorList>
    </citation>
    <scope>NUCLEOTIDE SEQUENCE</scope>
</reference>
<dbReference type="AlphaFoldDB" id="A0A0F9MDY4"/>
<dbReference type="EMBL" id="LAZR01009080">
    <property type="protein sequence ID" value="KKM74805.1"/>
    <property type="molecule type" value="Genomic_DNA"/>
</dbReference>
<sequence length="126" mass="13753">MTHTPEHWTVDYDETPWTSGDCRTAVEVGDDFGPVEILFSIRDGEGDVVCYCPWYPLAADQEQEELRSKARLIATAPELLAALKELVTEFDADSDRAAEQPGYIGLAETGGLILARAAIIKAKATP</sequence>
<accession>A0A0F9MDY4</accession>